<feature type="chain" id="PRO_5004124096" evidence="1">
    <location>
        <begin position="21"/>
        <end position="295"/>
    </location>
</feature>
<reference evidence="2 3" key="1">
    <citation type="journal article" date="2012" name="PLoS Pathog.">
        <title>Diverse lifestyles and strategies of plant pathogenesis encoded in the genomes of eighteen Dothideomycetes fungi.</title>
        <authorList>
            <person name="Ohm R.A."/>
            <person name="Feau N."/>
            <person name="Henrissat B."/>
            <person name="Schoch C.L."/>
            <person name="Horwitz B.A."/>
            <person name="Barry K.W."/>
            <person name="Condon B.J."/>
            <person name="Copeland A.C."/>
            <person name="Dhillon B."/>
            <person name="Glaser F."/>
            <person name="Hesse C.N."/>
            <person name="Kosti I."/>
            <person name="LaButti K."/>
            <person name="Lindquist E.A."/>
            <person name="Lucas S."/>
            <person name="Salamov A.A."/>
            <person name="Bradshaw R.E."/>
            <person name="Ciuffetti L."/>
            <person name="Hamelin R.C."/>
            <person name="Kema G.H.J."/>
            <person name="Lawrence C."/>
            <person name="Scott J.A."/>
            <person name="Spatafora J.W."/>
            <person name="Turgeon B.G."/>
            <person name="de Wit P.J.G.M."/>
            <person name="Zhong S."/>
            <person name="Goodwin S.B."/>
            <person name="Grigoriev I.V."/>
        </authorList>
    </citation>
    <scope>NUCLEOTIDE SEQUENCE [LARGE SCALE GENOMIC DNA]</scope>
    <source>
        <strain evidence="3">C4 / ATCC 48331 / race T</strain>
    </source>
</reference>
<dbReference type="Proteomes" id="UP000012338">
    <property type="component" value="Unassembled WGS sequence"/>
</dbReference>
<gene>
    <name evidence="2" type="ORF">COCC4DRAFT_144146</name>
</gene>
<dbReference type="EMBL" id="KB733462">
    <property type="protein sequence ID" value="ENI02967.1"/>
    <property type="molecule type" value="Genomic_DNA"/>
</dbReference>
<evidence type="ECO:0000256" key="1">
    <source>
        <dbReference type="SAM" id="SignalP"/>
    </source>
</evidence>
<dbReference type="AlphaFoldDB" id="N4XCQ8"/>
<dbReference type="HOGENOM" id="CLU_934287_0_0_1"/>
<name>N4XCQ8_COCH4</name>
<dbReference type="OrthoDB" id="3689744at2759"/>
<evidence type="ECO:0000313" key="2">
    <source>
        <dbReference type="EMBL" id="ENI02967.1"/>
    </source>
</evidence>
<keyword evidence="1" id="KW-0732">Signal</keyword>
<dbReference type="GeneID" id="25838213"/>
<accession>N4XCQ8</accession>
<feature type="signal peptide" evidence="1">
    <location>
        <begin position="1"/>
        <end position="20"/>
    </location>
</feature>
<sequence length="295" mass="31633">MRVLIAAIALLSVFSDPASAHTSLFDPRAQTKNIQVPIDQLLQNSKVEKSGKGTQGPLKYTGLITPELRALYKNSAPKPDPLKESKMGQNICLGDPCCTKYNDNKVTPTPFFEVSEWSQHLGLPRRISEPLCPPGSVTNSRTISYTYSINVNVGPDLKFGPAIFDKIGLRVGFAYTWGTATTVAYTAACSDGGNYPCYSVFTPRIGVIKGWGYIANVGTNGFICSKGPRSFIEIHVPVVPSDTCKGGDRNPCGPSGVYDHCFATGPQAPALCPHSNVDLKHPPSRSCPASITGQP</sequence>
<protein>
    <submittedName>
        <fullName evidence="2">Uncharacterized protein</fullName>
    </submittedName>
</protein>
<keyword evidence="3" id="KW-1185">Reference proteome</keyword>
<proteinExistence type="predicted"/>
<organism evidence="2 3">
    <name type="scientific">Cochliobolus heterostrophus (strain C4 / ATCC 48331 / race T)</name>
    <name type="common">Southern corn leaf blight fungus</name>
    <name type="synonym">Bipolaris maydis</name>
    <dbReference type="NCBI Taxonomy" id="665024"/>
    <lineage>
        <taxon>Eukaryota</taxon>
        <taxon>Fungi</taxon>
        <taxon>Dikarya</taxon>
        <taxon>Ascomycota</taxon>
        <taxon>Pezizomycotina</taxon>
        <taxon>Dothideomycetes</taxon>
        <taxon>Pleosporomycetidae</taxon>
        <taxon>Pleosporales</taxon>
        <taxon>Pleosporineae</taxon>
        <taxon>Pleosporaceae</taxon>
        <taxon>Bipolaris</taxon>
    </lineage>
</organism>
<reference evidence="3" key="2">
    <citation type="journal article" date="2013" name="PLoS Genet.">
        <title>Comparative genome structure, secondary metabolite, and effector coding capacity across Cochliobolus pathogens.</title>
        <authorList>
            <person name="Condon B.J."/>
            <person name="Leng Y."/>
            <person name="Wu D."/>
            <person name="Bushley K.E."/>
            <person name="Ohm R.A."/>
            <person name="Otillar R."/>
            <person name="Martin J."/>
            <person name="Schackwitz W."/>
            <person name="Grimwood J."/>
            <person name="MohdZainudin N."/>
            <person name="Xue C."/>
            <person name="Wang R."/>
            <person name="Manning V.A."/>
            <person name="Dhillon B."/>
            <person name="Tu Z.J."/>
            <person name="Steffenson B.J."/>
            <person name="Salamov A."/>
            <person name="Sun H."/>
            <person name="Lowry S."/>
            <person name="LaButti K."/>
            <person name="Han J."/>
            <person name="Copeland A."/>
            <person name="Lindquist E."/>
            <person name="Barry K."/>
            <person name="Schmutz J."/>
            <person name="Baker S.E."/>
            <person name="Ciuffetti L.M."/>
            <person name="Grigoriev I.V."/>
            <person name="Zhong S."/>
            <person name="Turgeon B.G."/>
        </authorList>
    </citation>
    <scope>NUCLEOTIDE SEQUENCE [LARGE SCALE GENOMIC DNA]</scope>
    <source>
        <strain evidence="3">C4 / ATCC 48331 / race T</strain>
    </source>
</reference>
<evidence type="ECO:0000313" key="3">
    <source>
        <dbReference type="Proteomes" id="UP000012338"/>
    </source>
</evidence>